<dbReference type="PROSITE" id="PS50041">
    <property type="entry name" value="C_TYPE_LECTIN_2"/>
    <property type="match status" value="1"/>
</dbReference>
<evidence type="ECO:0000259" key="2">
    <source>
        <dbReference type="PROSITE" id="PS50041"/>
    </source>
</evidence>
<dbReference type="CDD" id="cd00037">
    <property type="entry name" value="CLECT"/>
    <property type="match status" value="1"/>
</dbReference>
<dbReference type="GeneID" id="108674942"/>
<dbReference type="AlphaFoldDB" id="A0A8B7P004"/>
<keyword evidence="1" id="KW-0732">Signal</keyword>
<evidence type="ECO:0000313" key="4">
    <source>
        <dbReference type="RefSeq" id="XP_018018421.1"/>
    </source>
</evidence>
<feature type="signal peptide" evidence="1">
    <location>
        <begin position="1"/>
        <end position="23"/>
    </location>
</feature>
<name>A0A8B7P004_HYAAZ</name>
<dbReference type="SMART" id="SM00034">
    <property type="entry name" value="CLECT"/>
    <property type="match status" value="1"/>
</dbReference>
<dbReference type="Pfam" id="PF00059">
    <property type="entry name" value="Lectin_C"/>
    <property type="match status" value="1"/>
</dbReference>
<dbReference type="SUPFAM" id="SSF56436">
    <property type="entry name" value="C-type lectin-like"/>
    <property type="match status" value="1"/>
</dbReference>
<protein>
    <submittedName>
        <fullName evidence="4">Uncharacterized protein LOC108674942</fullName>
    </submittedName>
</protein>
<dbReference type="InterPro" id="IPR016186">
    <property type="entry name" value="C-type_lectin-like/link_sf"/>
</dbReference>
<feature type="chain" id="PRO_5034520757" evidence="1">
    <location>
        <begin position="24"/>
        <end position="230"/>
    </location>
</feature>
<proteinExistence type="predicted"/>
<accession>A0A8B7P004</accession>
<dbReference type="Gene3D" id="3.10.100.10">
    <property type="entry name" value="Mannose-Binding Protein A, subunit A"/>
    <property type="match status" value="1"/>
</dbReference>
<evidence type="ECO:0000313" key="3">
    <source>
        <dbReference type="Proteomes" id="UP000694843"/>
    </source>
</evidence>
<reference evidence="4" key="1">
    <citation type="submission" date="2025-08" db="UniProtKB">
        <authorList>
            <consortium name="RefSeq"/>
        </authorList>
    </citation>
    <scope>IDENTIFICATION</scope>
</reference>
<keyword evidence="3" id="KW-1185">Reference proteome</keyword>
<dbReference type="Gene3D" id="3.50.4.10">
    <property type="entry name" value="Hepatocyte Growth Factor"/>
    <property type="match status" value="1"/>
</dbReference>
<dbReference type="RefSeq" id="XP_018018421.1">
    <property type="nucleotide sequence ID" value="XM_018162932.2"/>
</dbReference>
<gene>
    <name evidence="4" type="primary">LOC108674942</name>
</gene>
<dbReference type="KEGG" id="hazt:108674942"/>
<dbReference type="Proteomes" id="UP000694843">
    <property type="component" value="Unplaced"/>
</dbReference>
<evidence type="ECO:0000256" key="1">
    <source>
        <dbReference type="SAM" id="SignalP"/>
    </source>
</evidence>
<dbReference type="InterPro" id="IPR016187">
    <property type="entry name" value="CTDL_fold"/>
</dbReference>
<dbReference type="InterPro" id="IPR001304">
    <property type="entry name" value="C-type_lectin-like"/>
</dbReference>
<organism evidence="3 4">
    <name type="scientific">Hyalella azteca</name>
    <name type="common">Amphipod</name>
    <dbReference type="NCBI Taxonomy" id="294128"/>
    <lineage>
        <taxon>Eukaryota</taxon>
        <taxon>Metazoa</taxon>
        <taxon>Ecdysozoa</taxon>
        <taxon>Arthropoda</taxon>
        <taxon>Crustacea</taxon>
        <taxon>Multicrustacea</taxon>
        <taxon>Malacostraca</taxon>
        <taxon>Eumalacostraca</taxon>
        <taxon>Peracarida</taxon>
        <taxon>Amphipoda</taxon>
        <taxon>Senticaudata</taxon>
        <taxon>Talitrida</taxon>
        <taxon>Talitroidea</taxon>
        <taxon>Hyalellidae</taxon>
        <taxon>Hyalella</taxon>
    </lineage>
</organism>
<sequence length="230" mass="24882">MASVNYVTMFALMASCSWAQVGAASFRRVQETCGNKISRESAASLMGCAVKCGMAPDCLGMCYSASSASCVLHKSSDLVNSSLISGMRSYAVYADRKTHEQAFNSCRALDSYLVAPQSKDEMLTLISIMDNSVGIWMAIDAIGRNGTSIVTSGGPADGGGQAVQYYEYALGQPDHLATLEQCMQLWPSGFNDAYCMYELPYICQSSRLYSCVTLPHPAYPADYACFKKLK</sequence>
<dbReference type="OrthoDB" id="6340082at2759"/>
<feature type="domain" description="C-type lectin" evidence="2">
    <location>
        <begin position="85"/>
        <end position="204"/>
    </location>
</feature>